<dbReference type="Proteomes" id="UP000236000">
    <property type="component" value="Unassembled WGS sequence"/>
</dbReference>
<evidence type="ECO:0008006" key="9">
    <source>
        <dbReference type="Google" id="ProtNLM"/>
    </source>
</evidence>
<feature type="transmembrane region" description="Helical" evidence="6">
    <location>
        <begin position="121"/>
        <end position="141"/>
    </location>
</feature>
<keyword evidence="3 6" id="KW-0812">Transmembrane</keyword>
<evidence type="ECO:0000256" key="2">
    <source>
        <dbReference type="ARBA" id="ARBA00022475"/>
    </source>
</evidence>
<comment type="caution">
    <text evidence="7">The sequence shown here is derived from an EMBL/GenBank/DDBJ whole genome shotgun (WGS) entry which is preliminary data.</text>
</comment>
<evidence type="ECO:0000256" key="6">
    <source>
        <dbReference type="SAM" id="Phobius"/>
    </source>
</evidence>
<feature type="transmembrane region" description="Helical" evidence="6">
    <location>
        <begin position="466"/>
        <end position="486"/>
    </location>
</feature>
<dbReference type="AlphaFoldDB" id="A0A2N8HD53"/>
<dbReference type="PANTHER" id="PTHR30250">
    <property type="entry name" value="PST FAMILY PREDICTED COLANIC ACID TRANSPORTER"/>
    <property type="match status" value="1"/>
</dbReference>
<sequence length="504" mass="56680">MRTLNSGKNFLVTISLMVTMTLLGFVTRKLFVNEIGVEYLGLNGLLTNILAAVTLLESGFGTSVVFHLYKPLAENDQPRILALLQFYRKVYRIIAAAVFILCLGLYPFLGCFIKDEGHLDYLTLVYFIFVFNSILPYLTAYKNSLINADQKNYRLGTINFVYQVGLNLSKLAILYYTANYVMYLVVESLFLAGFNVAMVRKVDALYPYVKSRVAYALDAVTKSQIVVNVKALFLHSVGGYFMHSTSNIVISSFVGLAAVGFYSNYMLVVGTISTFIMQVINSMAESVGNLIASEDKSHVYEIFRRVFLINFLICGVASIVLLNTLNPFISWWLGADYTLSGACSFVIILNFFVVGMRRSAMVFKTKAGIFHQDRYSPLLQGVINVILSVTLVQWWGIAGVLLAATLSLLSIGVWQFPRLVYKHVFHQPLRRYFMTYGWYLLLAAAGYMLTYPLCSRSYFSSPLADLFMWGGISVVIPLGLYVLVLFRTGPFRGLMGHMRTLVCR</sequence>
<dbReference type="InterPro" id="IPR050833">
    <property type="entry name" value="Poly_Biosynth_Transport"/>
</dbReference>
<keyword evidence="4 6" id="KW-1133">Transmembrane helix</keyword>
<gene>
    <name evidence="7" type="ORF">CXU22_08765</name>
</gene>
<feature type="transmembrane region" description="Helical" evidence="6">
    <location>
        <begin position="265"/>
        <end position="284"/>
    </location>
</feature>
<proteinExistence type="predicted"/>
<dbReference type="OrthoDB" id="8609648at2"/>
<dbReference type="EMBL" id="PJKA01000012">
    <property type="protein sequence ID" value="PNC17819.1"/>
    <property type="molecule type" value="Genomic_DNA"/>
</dbReference>
<evidence type="ECO:0000256" key="4">
    <source>
        <dbReference type="ARBA" id="ARBA00022989"/>
    </source>
</evidence>
<dbReference type="PANTHER" id="PTHR30250:SF26">
    <property type="entry name" value="PSMA PROTEIN"/>
    <property type="match status" value="1"/>
</dbReference>
<feature type="transmembrane region" description="Helical" evidence="6">
    <location>
        <begin position="433"/>
        <end position="454"/>
    </location>
</feature>
<accession>A0A2N8HD53</accession>
<comment type="subcellular location">
    <subcellularLocation>
        <location evidence="1">Cell membrane</location>
        <topology evidence="1">Multi-pass membrane protein</topology>
    </subcellularLocation>
</comment>
<feature type="transmembrane region" description="Helical" evidence="6">
    <location>
        <begin position="377"/>
        <end position="395"/>
    </location>
</feature>
<evidence type="ECO:0000256" key="3">
    <source>
        <dbReference type="ARBA" id="ARBA00022692"/>
    </source>
</evidence>
<evidence type="ECO:0000256" key="5">
    <source>
        <dbReference type="ARBA" id="ARBA00023136"/>
    </source>
</evidence>
<evidence type="ECO:0000313" key="8">
    <source>
        <dbReference type="Proteomes" id="UP000236000"/>
    </source>
</evidence>
<dbReference type="RefSeq" id="WP_102714587.1">
    <property type="nucleotide sequence ID" value="NZ_PJKA01000012.1"/>
</dbReference>
<organism evidence="7 8">
    <name type="scientific">Akkermansia muciniphila</name>
    <dbReference type="NCBI Taxonomy" id="239935"/>
    <lineage>
        <taxon>Bacteria</taxon>
        <taxon>Pseudomonadati</taxon>
        <taxon>Verrucomicrobiota</taxon>
        <taxon>Verrucomicrobiia</taxon>
        <taxon>Verrucomicrobiales</taxon>
        <taxon>Akkermansiaceae</taxon>
        <taxon>Akkermansia</taxon>
    </lineage>
</organism>
<name>A0A2N8HD53_9BACT</name>
<protein>
    <recommendedName>
        <fullName evidence="9">Polysaccharide biosynthesis protein</fullName>
    </recommendedName>
</protein>
<feature type="transmembrane region" description="Helical" evidence="6">
    <location>
        <begin position="46"/>
        <end position="69"/>
    </location>
</feature>
<reference evidence="7 8" key="1">
    <citation type="journal article" date="2017" name="BMC Genomics">
        <title>Genome sequencing of 39 Akkermansia muciniphila isolates reveals its population structure, genomic and functional diverisity, and global distribution in mammalian gut microbiotas.</title>
        <authorList>
            <person name="Guo X."/>
            <person name="Li S."/>
            <person name="Zhang J."/>
            <person name="Wu F."/>
            <person name="Li X."/>
            <person name="Wu D."/>
            <person name="Zhang M."/>
            <person name="Ou Z."/>
            <person name="Jie Z."/>
            <person name="Yan Q."/>
            <person name="Li P."/>
            <person name="Yi J."/>
            <person name="Peng Y."/>
        </authorList>
    </citation>
    <scope>NUCLEOTIDE SEQUENCE [LARGE SCALE GENOMIC DNA]</scope>
    <source>
        <strain evidence="7 8">GP24</strain>
    </source>
</reference>
<feature type="transmembrane region" description="Helical" evidence="6">
    <location>
        <begin position="180"/>
        <end position="199"/>
    </location>
</feature>
<feature type="transmembrane region" description="Helical" evidence="6">
    <location>
        <begin position="337"/>
        <end position="356"/>
    </location>
</feature>
<keyword evidence="5 6" id="KW-0472">Membrane</keyword>
<dbReference type="GO" id="GO:0005886">
    <property type="term" value="C:plasma membrane"/>
    <property type="evidence" value="ECO:0007669"/>
    <property type="project" value="UniProtKB-SubCell"/>
</dbReference>
<evidence type="ECO:0000313" key="7">
    <source>
        <dbReference type="EMBL" id="PNC17819.1"/>
    </source>
</evidence>
<feature type="transmembrane region" description="Helical" evidence="6">
    <location>
        <begin position="401"/>
        <end position="421"/>
    </location>
</feature>
<feature type="transmembrane region" description="Helical" evidence="6">
    <location>
        <begin position="305"/>
        <end position="325"/>
    </location>
</feature>
<feature type="transmembrane region" description="Helical" evidence="6">
    <location>
        <begin position="9"/>
        <end position="26"/>
    </location>
</feature>
<feature type="transmembrane region" description="Helical" evidence="6">
    <location>
        <begin position="90"/>
        <end position="109"/>
    </location>
</feature>
<evidence type="ECO:0000256" key="1">
    <source>
        <dbReference type="ARBA" id="ARBA00004651"/>
    </source>
</evidence>
<keyword evidence="2" id="KW-1003">Cell membrane</keyword>